<reference evidence="1 2" key="1">
    <citation type="submission" date="2019-09" db="EMBL/GenBank/DDBJ databases">
        <title>A chromosome-level genome assembly of the Chinese tupelo Nyssa sinensis.</title>
        <authorList>
            <person name="Yang X."/>
            <person name="Kang M."/>
            <person name="Yang Y."/>
            <person name="Xiong H."/>
            <person name="Wang M."/>
            <person name="Zhang Z."/>
            <person name="Wang Z."/>
            <person name="Wu H."/>
            <person name="Ma T."/>
            <person name="Liu J."/>
            <person name="Xi Z."/>
        </authorList>
    </citation>
    <scope>NUCLEOTIDE SEQUENCE [LARGE SCALE GENOMIC DNA]</scope>
    <source>
        <strain evidence="1">J267</strain>
        <tissue evidence="1">Leaf</tissue>
    </source>
</reference>
<keyword evidence="2" id="KW-1185">Reference proteome</keyword>
<sequence>MPSVRNGYRHFISFSTLVQSGHSGPPTQLSNLDQVFITDSQETIYYFKPLFEVMIRQLILVTKDLHDNEIYIQPDMDITYVFEASSGLKSIKSASYKYKDPVVGSCMVLVNKLLKSLNIVPFNDVKDLLVKAIQNVWWNFTKSVWQSSHKGVGQQGECYYAHHYQAQQLEMAQARLKYLKYYTTNNSCYSLKLLPYL</sequence>
<dbReference type="Proteomes" id="UP000325577">
    <property type="component" value="Linkage Group LG15"/>
</dbReference>
<protein>
    <submittedName>
        <fullName evidence="1">Uncharacterized protein</fullName>
    </submittedName>
</protein>
<evidence type="ECO:0000313" key="1">
    <source>
        <dbReference type="EMBL" id="KAA8537942.1"/>
    </source>
</evidence>
<organism evidence="1 2">
    <name type="scientific">Nyssa sinensis</name>
    <dbReference type="NCBI Taxonomy" id="561372"/>
    <lineage>
        <taxon>Eukaryota</taxon>
        <taxon>Viridiplantae</taxon>
        <taxon>Streptophyta</taxon>
        <taxon>Embryophyta</taxon>
        <taxon>Tracheophyta</taxon>
        <taxon>Spermatophyta</taxon>
        <taxon>Magnoliopsida</taxon>
        <taxon>eudicotyledons</taxon>
        <taxon>Gunneridae</taxon>
        <taxon>Pentapetalae</taxon>
        <taxon>asterids</taxon>
        <taxon>Cornales</taxon>
        <taxon>Nyssaceae</taxon>
        <taxon>Nyssa</taxon>
    </lineage>
</organism>
<name>A0A5J5B7T1_9ASTE</name>
<evidence type="ECO:0000313" key="2">
    <source>
        <dbReference type="Proteomes" id="UP000325577"/>
    </source>
</evidence>
<proteinExistence type="predicted"/>
<accession>A0A5J5B7T1</accession>
<dbReference type="EMBL" id="CM018038">
    <property type="protein sequence ID" value="KAA8537942.1"/>
    <property type="molecule type" value="Genomic_DNA"/>
</dbReference>
<dbReference type="AlphaFoldDB" id="A0A5J5B7T1"/>
<gene>
    <name evidence="1" type="ORF">F0562_027478</name>
</gene>